<dbReference type="PANTHER" id="PTHR46609:SF6">
    <property type="entry name" value="EXONUCLEASE, PHAGE-TYPE_RECB, C-TERMINAL DOMAIN-CONTAINING PROTEIN-RELATED"/>
    <property type="match status" value="1"/>
</dbReference>
<evidence type="ECO:0000313" key="2">
    <source>
        <dbReference type="EMBL" id="QHT84258.1"/>
    </source>
</evidence>
<name>A0A6C0HU16_9ZZZZ</name>
<reference evidence="2" key="1">
    <citation type="journal article" date="2020" name="Nature">
        <title>Giant virus diversity and host interactions through global metagenomics.</title>
        <authorList>
            <person name="Schulz F."/>
            <person name="Roux S."/>
            <person name="Paez-Espino D."/>
            <person name="Jungbluth S."/>
            <person name="Walsh D.A."/>
            <person name="Denef V.J."/>
            <person name="McMahon K.D."/>
            <person name="Konstantinidis K.T."/>
            <person name="Eloe-Fadrosh E.A."/>
            <person name="Kyrpides N.C."/>
            <person name="Woyke T."/>
        </authorList>
    </citation>
    <scope>NUCLEOTIDE SEQUENCE</scope>
    <source>
        <strain evidence="2">GVMAG-M-3300023184-16</strain>
    </source>
</reference>
<dbReference type="InterPro" id="IPR011604">
    <property type="entry name" value="PDDEXK-like_dom_sf"/>
</dbReference>
<sequence length="450" mass="51828">MSDTSIEHDDSSITTFDTNTSQELITSLEYDTTIDENILLDLESEIYTEVDDYTKSNLLDYSSPQFSEKLKEHVTNTMIEATMHAGLCVDTCANRREITMLVQHVIDCYFHSAQIYPVRSYSPDVSVSDLIHPHSTAYIQNKIQELKSQPQPAQRTTEWYEMRHDCITASNIYKALGSPAQMNQLIYEKCLPLTTTNGGMASAPNTSSPTHWGVKYEPVTTAIYEAKYPGNRVDTEFGCIRHPQYSFIGASPDGIVVSGPRIGHMLEIKNTVSREICDIPVPYHWIQCQVQMETCGLDYCDYIQTNIQEVERDIFYEDNMAEYKGIILYLISRTEGAANYKYLYMPLDFPEITPQIVQSWTNVQMSVYGEEYLLFETLYWVLNHVSCVIIPRNRDWFQAALPKFKQLWDIVEYERIHGYGHRMPKKRETRSSKPNQALLVSLLDHDMNVV</sequence>
<organism evidence="2">
    <name type="scientific">viral metagenome</name>
    <dbReference type="NCBI Taxonomy" id="1070528"/>
    <lineage>
        <taxon>unclassified sequences</taxon>
        <taxon>metagenomes</taxon>
        <taxon>organismal metagenomes</taxon>
    </lineage>
</organism>
<dbReference type="AlphaFoldDB" id="A0A6C0HU16"/>
<evidence type="ECO:0000259" key="1">
    <source>
        <dbReference type="Pfam" id="PF09588"/>
    </source>
</evidence>
<proteinExistence type="predicted"/>
<dbReference type="CDD" id="cd22343">
    <property type="entry name" value="PDDEXK_lambda_exonuclease-like"/>
    <property type="match status" value="1"/>
</dbReference>
<dbReference type="Pfam" id="PF09588">
    <property type="entry name" value="YqaJ"/>
    <property type="match status" value="1"/>
</dbReference>
<dbReference type="EMBL" id="MN740016">
    <property type="protein sequence ID" value="QHT84258.1"/>
    <property type="molecule type" value="Genomic_DNA"/>
</dbReference>
<dbReference type="Gene3D" id="3.90.320.10">
    <property type="match status" value="1"/>
</dbReference>
<dbReference type="InterPro" id="IPR051703">
    <property type="entry name" value="NF-kappa-B_Signaling_Reg"/>
</dbReference>
<dbReference type="SUPFAM" id="SSF52980">
    <property type="entry name" value="Restriction endonuclease-like"/>
    <property type="match status" value="1"/>
</dbReference>
<dbReference type="InterPro" id="IPR019080">
    <property type="entry name" value="YqaJ_viral_recombinase"/>
</dbReference>
<protein>
    <recommendedName>
        <fullName evidence="1">YqaJ viral recombinase domain-containing protein</fullName>
    </recommendedName>
</protein>
<dbReference type="PANTHER" id="PTHR46609">
    <property type="entry name" value="EXONUCLEASE, PHAGE-TYPE/RECB, C-TERMINAL DOMAIN-CONTAINING PROTEIN"/>
    <property type="match status" value="1"/>
</dbReference>
<dbReference type="InterPro" id="IPR011335">
    <property type="entry name" value="Restrct_endonuc-II-like"/>
</dbReference>
<accession>A0A6C0HU16</accession>
<feature type="domain" description="YqaJ viral recombinase" evidence="1">
    <location>
        <begin position="158"/>
        <end position="296"/>
    </location>
</feature>